<dbReference type="EMBL" id="LEKV01004143">
    <property type="protein sequence ID" value="KVH96831.1"/>
    <property type="molecule type" value="Genomic_DNA"/>
</dbReference>
<dbReference type="Gene3D" id="3.10.350.10">
    <property type="entry name" value="LysM domain"/>
    <property type="match status" value="1"/>
</dbReference>
<sequence length="90" mass="9449">MAKNASIFVKLGAILSLFLMIVVLAESRATLVDLTVACDKVIGVKAGDDCTSISQSVKLSLASFLTINPNINCVSIFVGQWVCVDGSVSK</sequence>
<dbReference type="InterPro" id="IPR052210">
    <property type="entry name" value="LysM1-like"/>
</dbReference>
<dbReference type="InterPro" id="IPR018392">
    <property type="entry name" value="LysM"/>
</dbReference>
<protein>
    <submittedName>
        <fullName evidence="5">Peptidoglycan-binding lysin domain-containing protein</fullName>
    </submittedName>
</protein>
<evidence type="ECO:0000256" key="3">
    <source>
        <dbReference type="SAM" id="SignalP"/>
    </source>
</evidence>
<dbReference type="Proteomes" id="UP000243975">
    <property type="component" value="Unassembled WGS sequence"/>
</dbReference>
<dbReference type="Gramene" id="KVH96831">
    <property type="protein sequence ID" value="KVH96831"/>
    <property type="gene ID" value="Ccrd_001078"/>
</dbReference>
<dbReference type="PANTHER" id="PTHR34997">
    <property type="entry name" value="AM15"/>
    <property type="match status" value="1"/>
</dbReference>
<proteinExistence type="predicted"/>
<evidence type="ECO:0000256" key="2">
    <source>
        <dbReference type="ARBA" id="ARBA00023026"/>
    </source>
</evidence>
<evidence type="ECO:0000256" key="1">
    <source>
        <dbReference type="ARBA" id="ARBA00022669"/>
    </source>
</evidence>
<gene>
    <name evidence="5" type="ORF">Ccrd_001078</name>
</gene>
<evidence type="ECO:0000259" key="4">
    <source>
        <dbReference type="PROSITE" id="PS51782"/>
    </source>
</evidence>
<accession>A0A103XTX1</accession>
<evidence type="ECO:0000313" key="6">
    <source>
        <dbReference type="Proteomes" id="UP000243975"/>
    </source>
</evidence>
<dbReference type="AlphaFoldDB" id="A0A103XTX1"/>
<dbReference type="Pfam" id="PF01476">
    <property type="entry name" value="LysM"/>
    <property type="match status" value="1"/>
</dbReference>
<feature type="domain" description="LysM" evidence="4">
    <location>
        <begin position="40"/>
        <end position="84"/>
    </location>
</feature>
<dbReference type="STRING" id="59895.A0A103XTX1"/>
<keyword evidence="1" id="KW-0147">Chitin-binding</keyword>
<keyword evidence="6" id="KW-1185">Reference proteome</keyword>
<dbReference type="InterPro" id="IPR036779">
    <property type="entry name" value="LysM_dom_sf"/>
</dbReference>
<dbReference type="GO" id="GO:0008061">
    <property type="term" value="F:chitin binding"/>
    <property type="evidence" value="ECO:0007669"/>
    <property type="project" value="UniProtKB-KW"/>
</dbReference>
<name>A0A103XTX1_CYNCS</name>
<dbReference type="SUPFAM" id="SSF54106">
    <property type="entry name" value="LysM domain"/>
    <property type="match status" value="1"/>
</dbReference>
<organism evidence="5 6">
    <name type="scientific">Cynara cardunculus var. scolymus</name>
    <name type="common">Globe artichoke</name>
    <name type="synonym">Cynara scolymus</name>
    <dbReference type="NCBI Taxonomy" id="59895"/>
    <lineage>
        <taxon>Eukaryota</taxon>
        <taxon>Viridiplantae</taxon>
        <taxon>Streptophyta</taxon>
        <taxon>Embryophyta</taxon>
        <taxon>Tracheophyta</taxon>
        <taxon>Spermatophyta</taxon>
        <taxon>Magnoliopsida</taxon>
        <taxon>eudicotyledons</taxon>
        <taxon>Gunneridae</taxon>
        <taxon>Pentapetalae</taxon>
        <taxon>asterids</taxon>
        <taxon>campanulids</taxon>
        <taxon>Asterales</taxon>
        <taxon>Asteraceae</taxon>
        <taxon>Carduoideae</taxon>
        <taxon>Cardueae</taxon>
        <taxon>Carduinae</taxon>
        <taxon>Cynara</taxon>
    </lineage>
</organism>
<dbReference type="PROSITE" id="PS51782">
    <property type="entry name" value="LYSM"/>
    <property type="match status" value="1"/>
</dbReference>
<keyword evidence="2" id="KW-0843">Virulence</keyword>
<comment type="caution">
    <text evidence="5">The sequence shown here is derived from an EMBL/GenBank/DDBJ whole genome shotgun (WGS) entry which is preliminary data.</text>
</comment>
<reference evidence="5 6" key="1">
    <citation type="journal article" date="2016" name="Sci. Rep.">
        <title>The genome sequence of the outbreeding globe artichoke constructed de novo incorporating a phase-aware low-pass sequencing strategy of F1 progeny.</title>
        <authorList>
            <person name="Scaglione D."/>
            <person name="Reyes-Chin-Wo S."/>
            <person name="Acquadro A."/>
            <person name="Froenicke L."/>
            <person name="Portis E."/>
            <person name="Beitel C."/>
            <person name="Tirone M."/>
            <person name="Mauro R."/>
            <person name="Lo Monaco A."/>
            <person name="Mauromicale G."/>
            <person name="Faccioli P."/>
            <person name="Cattivelli L."/>
            <person name="Rieseberg L."/>
            <person name="Michelmore R."/>
            <person name="Lanteri S."/>
        </authorList>
    </citation>
    <scope>NUCLEOTIDE SEQUENCE [LARGE SCALE GENOMIC DNA]</scope>
    <source>
        <strain evidence="5">2C</strain>
    </source>
</reference>
<evidence type="ECO:0000313" key="5">
    <source>
        <dbReference type="EMBL" id="KVH96831.1"/>
    </source>
</evidence>
<dbReference type="CDD" id="cd00118">
    <property type="entry name" value="LysM"/>
    <property type="match status" value="1"/>
</dbReference>
<keyword evidence="3" id="KW-0732">Signal</keyword>
<dbReference type="OMA" id="CVEGIAN"/>
<feature type="chain" id="PRO_5007119109" evidence="3">
    <location>
        <begin position="28"/>
        <end position="90"/>
    </location>
</feature>
<feature type="signal peptide" evidence="3">
    <location>
        <begin position="1"/>
        <end position="27"/>
    </location>
</feature>
<dbReference type="PANTHER" id="PTHR34997:SF1">
    <property type="entry name" value="PEPTIDOGLYCAN-BINDING LYSIN DOMAIN"/>
    <property type="match status" value="1"/>
</dbReference>